<keyword evidence="2" id="KW-1185">Reference proteome</keyword>
<protein>
    <recommendedName>
        <fullName evidence="3">Serine-threonine/tyrosine-protein kinase catalytic domain-containing protein</fullName>
    </recommendedName>
</protein>
<sequence>MISSLSTTMAVATAKLTTAVERTTRLDSGTKILWVFRFRNRMHERDLSKVSWSIYRPWKAQRQLTNPPEAHFCCDSYTEFSFGVILLELIAGPKPVDKFGDGVDIVRWVKNTILELAQWVRTNNHHKPVQDCLHVRRQETHDEGSRAHAHQSSSVRCGIALSRISILGLRWCL</sequence>
<comment type="caution">
    <text evidence="1">The sequence shown here is derived from an EMBL/GenBank/DDBJ whole genome shotgun (WGS) entry which is preliminary data.</text>
</comment>
<proteinExistence type="predicted"/>
<organism evidence="1 2">
    <name type="scientific">Rhododendron griersonianum</name>
    <dbReference type="NCBI Taxonomy" id="479676"/>
    <lineage>
        <taxon>Eukaryota</taxon>
        <taxon>Viridiplantae</taxon>
        <taxon>Streptophyta</taxon>
        <taxon>Embryophyta</taxon>
        <taxon>Tracheophyta</taxon>
        <taxon>Spermatophyta</taxon>
        <taxon>Magnoliopsida</taxon>
        <taxon>eudicotyledons</taxon>
        <taxon>Gunneridae</taxon>
        <taxon>Pentapetalae</taxon>
        <taxon>asterids</taxon>
        <taxon>Ericales</taxon>
        <taxon>Ericaceae</taxon>
        <taxon>Ericoideae</taxon>
        <taxon>Rhodoreae</taxon>
        <taxon>Rhododendron</taxon>
    </lineage>
</organism>
<reference evidence="1" key="1">
    <citation type="submission" date="2020-08" db="EMBL/GenBank/DDBJ databases">
        <title>Plant Genome Project.</title>
        <authorList>
            <person name="Zhang R.-G."/>
        </authorList>
    </citation>
    <scope>NUCLEOTIDE SEQUENCE</scope>
    <source>
        <strain evidence="1">WSP0</strain>
        <tissue evidence="1">Leaf</tissue>
    </source>
</reference>
<dbReference type="EMBL" id="JACTNZ010000004">
    <property type="protein sequence ID" value="KAG5551063.1"/>
    <property type="molecule type" value="Genomic_DNA"/>
</dbReference>
<evidence type="ECO:0008006" key="3">
    <source>
        <dbReference type="Google" id="ProtNLM"/>
    </source>
</evidence>
<accession>A0AAV6KEW7</accession>
<evidence type="ECO:0000313" key="2">
    <source>
        <dbReference type="Proteomes" id="UP000823749"/>
    </source>
</evidence>
<dbReference type="AlphaFoldDB" id="A0AAV6KEW7"/>
<evidence type="ECO:0000313" key="1">
    <source>
        <dbReference type="EMBL" id="KAG5551063.1"/>
    </source>
</evidence>
<name>A0AAV6KEW7_9ERIC</name>
<gene>
    <name evidence="1" type="ORF">RHGRI_009480</name>
</gene>
<dbReference type="Proteomes" id="UP000823749">
    <property type="component" value="Chromosome 4"/>
</dbReference>